<keyword evidence="2" id="KW-1185">Reference proteome</keyword>
<organism evidence="1 2">
    <name type="scientific">Galerina marginata (strain CBS 339.88)</name>
    <dbReference type="NCBI Taxonomy" id="685588"/>
    <lineage>
        <taxon>Eukaryota</taxon>
        <taxon>Fungi</taxon>
        <taxon>Dikarya</taxon>
        <taxon>Basidiomycota</taxon>
        <taxon>Agaricomycotina</taxon>
        <taxon>Agaricomycetes</taxon>
        <taxon>Agaricomycetidae</taxon>
        <taxon>Agaricales</taxon>
        <taxon>Agaricineae</taxon>
        <taxon>Strophariaceae</taxon>
        <taxon>Galerina</taxon>
    </lineage>
</organism>
<name>A0A067S5N7_GALM3</name>
<accession>A0A067S5N7</accession>
<reference evidence="2" key="1">
    <citation type="journal article" date="2014" name="Proc. Natl. Acad. Sci. U.S.A.">
        <title>Extensive sampling of basidiomycete genomes demonstrates inadequacy of the white-rot/brown-rot paradigm for wood decay fungi.</title>
        <authorList>
            <person name="Riley R."/>
            <person name="Salamov A.A."/>
            <person name="Brown D.W."/>
            <person name="Nagy L.G."/>
            <person name="Floudas D."/>
            <person name="Held B.W."/>
            <person name="Levasseur A."/>
            <person name="Lombard V."/>
            <person name="Morin E."/>
            <person name="Otillar R."/>
            <person name="Lindquist E.A."/>
            <person name="Sun H."/>
            <person name="LaButti K.M."/>
            <person name="Schmutz J."/>
            <person name="Jabbour D."/>
            <person name="Luo H."/>
            <person name="Baker S.E."/>
            <person name="Pisabarro A.G."/>
            <person name="Walton J.D."/>
            <person name="Blanchette R.A."/>
            <person name="Henrissat B."/>
            <person name="Martin F."/>
            <person name="Cullen D."/>
            <person name="Hibbett D.S."/>
            <person name="Grigoriev I.V."/>
        </authorList>
    </citation>
    <scope>NUCLEOTIDE SEQUENCE [LARGE SCALE GENOMIC DNA]</scope>
    <source>
        <strain evidence="2">CBS 339.88</strain>
    </source>
</reference>
<dbReference type="AlphaFoldDB" id="A0A067S5N7"/>
<dbReference type="HOGENOM" id="CLU_182423_0_0_1"/>
<evidence type="ECO:0000313" key="1">
    <source>
        <dbReference type="EMBL" id="KDR66111.1"/>
    </source>
</evidence>
<evidence type="ECO:0000313" key="2">
    <source>
        <dbReference type="Proteomes" id="UP000027222"/>
    </source>
</evidence>
<gene>
    <name evidence="1" type="ORF">GALMADRAFT_232717</name>
</gene>
<proteinExistence type="predicted"/>
<dbReference type="Proteomes" id="UP000027222">
    <property type="component" value="Unassembled WGS sequence"/>
</dbReference>
<dbReference type="EMBL" id="KL142427">
    <property type="protein sequence ID" value="KDR66111.1"/>
    <property type="molecule type" value="Genomic_DNA"/>
</dbReference>
<protein>
    <submittedName>
        <fullName evidence="1">Uncharacterized protein</fullName>
    </submittedName>
</protein>
<sequence>MPSSSRFRYRYGDISTAVFDTSARLLPFKRRPRYQFLDVRMPAPYWRQRLSRRLRSGKGWGLNDMEGVGH</sequence>